<dbReference type="InterPro" id="IPR036812">
    <property type="entry name" value="NAD(P)_OxRdtase_dom_sf"/>
</dbReference>
<dbReference type="PANTHER" id="PTHR43312:SF1">
    <property type="entry name" value="NADP-DEPENDENT OXIDOREDUCTASE DOMAIN-CONTAINING PROTEIN"/>
    <property type="match status" value="1"/>
</dbReference>
<dbReference type="InterPro" id="IPR053135">
    <property type="entry name" value="AKR2_Oxidoreductase"/>
</dbReference>
<dbReference type="SUPFAM" id="SSF51430">
    <property type="entry name" value="NAD(P)-linked oxidoreductase"/>
    <property type="match status" value="1"/>
</dbReference>
<dbReference type="PRINTS" id="PR00069">
    <property type="entry name" value="ALDKETRDTASE"/>
</dbReference>
<evidence type="ECO:0000313" key="2">
    <source>
        <dbReference type="EMBL" id="MYH61717.1"/>
    </source>
</evidence>
<comment type="caution">
    <text evidence="2">The sequence shown here is derived from an EMBL/GenBank/DDBJ whole genome shotgun (WGS) entry which is preliminary data.</text>
</comment>
<accession>A0A6B1G027</accession>
<dbReference type="GO" id="GO:0016491">
    <property type="term" value="F:oxidoreductase activity"/>
    <property type="evidence" value="ECO:0007669"/>
    <property type="project" value="InterPro"/>
</dbReference>
<organism evidence="2">
    <name type="scientific">Caldilineaceae bacterium SB0675_bin_29</name>
    <dbReference type="NCBI Taxonomy" id="2605266"/>
    <lineage>
        <taxon>Bacteria</taxon>
        <taxon>Bacillati</taxon>
        <taxon>Chloroflexota</taxon>
        <taxon>Caldilineae</taxon>
        <taxon>Caldilineales</taxon>
        <taxon>Caldilineaceae</taxon>
    </lineage>
</organism>
<dbReference type="AlphaFoldDB" id="A0A6B1G027"/>
<dbReference type="EMBL" id="VYDA01000305">
    <property type="protein sequence ID" value="MYH61717.1"/>
    <property type="molecule type" value="Genomic_DNA"/>
</dbReference>
<gene>
    <name evidence="2" type="ORF">F4148_08105</name>
</gene>
<dbReference type="InterPro" id="IPR023210">
    <property type="entry name" value="NADP_OxRdtase_dom"/>
</dbReference>
<feature type="domain" description="NADP-dependent oxidoreductase" evidence="1">
    <location>
        <begin position="20"/>
        <end position="277"/>
    </location>
</feature>
<sequence length="288" mass="31753">MSHILPTATLGRTGLEVTRLGFGAGHRRAMTDEEMNAQLNAVLDAGINFVDTANDYGNSEEMIGRYLRHRRDEFVLATKCGCHPDGHIWTRENAFRGLHESLERLRVDSVDIMQLHNPTVAQCEQGELVQALQDMRAQGKVRWIGMSTTLPHLPTYLEWDVFDVYQIPYSALERDHEDWLTTTAQAGAGTIIRGGVALGKPGVGLGQSDRWQAFNEAGLDELKQSGESDTSFVLRYTLTHPDVHTNIVGTTNPAHLAENAQAALAGPLSPDVYAEARKRLDRIGVSPA</sequence>
<dbReference type="CDD" id="cd19095">
    <property type="entry name" value="AKR_PA4992-like"/>
    <property type="match status" value="1"/>
</dbReference>
<protein>
    <submittedName>
        <fullName evidence="2">Aldo/keto reductase</fullName>
    </submittedName>
</protein>
<dbReference type="Pfam" id="PF00248">
    <property type="entry name" value="Aldo_ket_red"/>
    <property type="match status" value="1"/>
</dbReference>
<name>A0A6B1G027_9CHLR</name>
<dbReference type="PANTHER" id="PTHR43312">
    <property type="entry name" value="D-THREO-ALDOSE 1-DEHYDROGENASE"/>
    <property type="match status" value="1"/>
</dbReference>
<evidence type="ECO:0000259" key="1">
    <source>
        <dbReference type="Pfam" id="PF00248"/>
    </source>
</evidence>
<reference evidence="2" key="1">
    <citation type="submission" date="2019-09" db="EMBL/GenBank/DDBJ databases">
        <title>Characterisation of the sponge microbiome using genome-centric metagenomics.</title>
        <authorList>
            <person name="Engelberts J.P."/>
            <person name="Robbins S.J."/>
            <person name="De Goeij J.M."/>
            <person name="Aranda M."/>
            <person name="Bell S.C."/>
            <person name="Webster N.S."/>
        </authorList>
    </citation>
    <scope>NUCLEOTIDE SEQUENCE</scope>
    <source>
        <strain evidence="2">SB0675_bin_29</strain>
    </source>
</reference>
<proteinExistence type="predicted"/>
<dbReference type="InterPro" id="IPR020471">
    <property type="entry name" value="AKR"/>
</dbReference>
<dbReference type="Gene3D" id="3.20.20.100">
    <property type="entry name" value="NADP-dependent oxidoreductase domain"/>
    <property type="match status" value="1"/>
</dbReference>